<name>A0ABT1MN66_9RHOB</name>
<keyword evidence="1" id="KW-0472">Membrane</keyword>
<keyword evidence="1" id="KW-1133">Transmembrane helix</keyword>
<feature type="transmembrane region" description="Helical" evidence="1">
    <location>
        <begin position="6"/>
        <end position="26"/>
    </location>
</feature>
<sequence>MTALIRLILVVILIEGVFYILLSLYIRSLRRERLEEHWDLRHPHRAGDSPDRREFVDRGVARFRKSLQSRLLLLVFVLPTLAIMVIVWLVNWQ</sequence>
<geneLocation type="plasmid" evidence="2">
    <name>unnamed1</name>
</geneLocation>
<keyword evidence="3" id="KW-1185">Reference proteome</keyword>
<dbReference type="EMBL" id="JAKZEU010000001">
    <property type="protein sequence ID" value="MCQ0968898.1"/>
    <property type="molecule type" value="Genomic_DNA"/>
</dbReference>
<reference evidence="2 3" key="1">
    <citation type="submission" date="2022-03" db="EMBL/GenBank/DDBJ databases">
        <authorList>
            <person name="He Y."/>
        </authorList>
    </citation>
    <scope>NUCLEOTIDE SEQUENCE [LARGE SCALE GENOMIC DNA]</scope>
    <source>
        <strain evidence="2 3">TK19116</strain>
        <plasmid evidence="2">unnamed1</plasmid>
    </source>
</reference>
<accession>A0ABT1MN66</accession>
<gene>
    <name evidence="2" type="ORF">MLD63_00410</name>
</gene>
<keyword evidence="1" id="KW-0812">Transmembrane</keyword>
<keyword evidence="2" id="KW-0614">Plasmid</keyword>
<evidence type="ECO:0000313" key="3">
    <source>
        <dbReference type="Proteomes" id="UP001203945"/>
    </source>
</evidence>
<dbReference type="RefSeq" id="WP_255327861.1">
    <property type="nucleotide sequence ID" value="NZ_JAKZEU010000001.1"/>
</dbReference>
<feature type="transmembrane region" description="Helical" evidence="1">
    <location>
        <begin position="71"/>
        <end position="90"/>
    </location>
</feature>
<dbReference type="Proteomes" id="UP001203945">
    <property type="component" value="Unassembled WGS sequence"/>
</dbReference>
<organism evidence="2 3">
    <name type="scientific">Paracoccus albicereus</name>
    <dbReference type="NCBI Taxonomy" id="2922394"/>
    <lineage>
        <taxon>Bacteria</taxon>
        <taxon>Pseudomonadati</taxon>
        <taxon>Pseudomonadota</taxon>
        <taxon>Alphaproteobacteria</taxon>
        <taxon>Rhodobacterales</taxon>
        <taxon>Paracoccaceae</taxon>
        <taxon>Paracoccus</taxon>
    </lineage>
</organism>
<protein>
    <submittedName>
        <fullName evidence="2">Uncharacterized protein</fullName>
    </submittedName>
</protein>
<evidence type="ECO:0000256" key="1">
    <source>
        <dbReference type="SAM" id="Phobius"/>
    </source>
</evidence>
<comment type="caution">
    <text evidence="2">The sequence shown here is derived from an EMBL/GenBank/DDBJ whole genome shotgun (WGS) entry which is preliminary data.</text>
</comment>
<evidence type="ECO:0000313" key="2">
    <source>
        <dbReference type="EMBL" id="MCQ0968898.1"/>
    </source>
</evidence>
<proteinExistence type="predicted"/>